<keyword evidence="9" id="KW-1185">Reference proteome</keyword>
<dbReference type="Pfam" id="PF02776">
    <property type="entry name" value="TPP_enzyme_N"/>
    <property type="match status" value="1"/>
</dbReference>
<reference evidence="9" key="1">
    <citation type="journal article" date="2019" name="Int. J. Syst. Evol. Microbiol.">
        <title>The Global Catalogue of Microorganisms (GCM) 10K type strain sequencing project: providing services to taxonomists for standard genome sequencing and annotation.</title>
        <authorList>
            <consortium name="The Broad Institute Genomics Platform"/>
            <consortium name="The Broad Institute Genome Sequencing Center for Infectious Disease"/>
            <person name="Wu L."/>
            <person name="Ma J."/>
        </authorList>
    </citation>
    <scope>NUCLEOTIDE SEQUENCE [LARGE SCALE GENOMIC DNA]</scope>
    <source>
        <strain evidence="9">CCM 8391</strain>
    </source>
</reference>
<dbReference type="InterPro" id="IPR011766">
    <property type="entry name" value="TPP_enzyme_TPP-bd"/>
</dbReference>
<feature type="domain" description="Thiamine pyrophosphate enzyme TPP-binding" evidence="6">
    <location>
        <begin position="381"/>
        <end position="523"/>
    </location>
</feature>
<dbReference type="Pfam" id="PF02775">
    <property type="entry name" value="TPP_enzyme_C"/>
    <property type="match status" value="1"/>
</dbReference>
<dbReference type="InterPro" id="IPR012000">
    <property type="entry name" value="Thiamin_PyroP_enz_cen_dom"/>
</dbReference>
<organism evidence="8 9">
    <name type="scientific">Pseudonocardia hispaniensis</name>
    <dbReference type="NCBI Taxonomy" id="904933"/>
    <lineage>
        <taxon>Bacteria</taxon>
        <taxon>Bacillati</taxon>
        <taxon>Actinomycetota</taxon>
        <taxon>Actinomycetes</taxon>
        <taxon>Pseudonocardiales</taxon>
        <taxon>Pseudonocardiaceae</taxon>
        <taxon>Pseudonocardia</taxon>
    </lineage>
</organism>
<dbReference type="CDD" id="cd00568">
    <property type="entry name" value="TPP_enzymes"/>
    <property type="match status" value="1"/>
</dbReference>
<evidence type="ECO:0000256" key="4">
    <source>
        <dbReference type="RuleBase" id="RU362132"/>
    </source>
</evidence>
<evidence type="ECO:0000259" key="5">
    <source>
        <dbReference type="Pfam" id="PF00205"/>
    </source>
</evidence>
<protein>
    <submittedName>
        <fullName evidence="8">Thiamine pyrophosphate-binding protein</fullName>
    </submittedName>
</protein>
<dbReference type="InterPro" id="IPR029061">
    <property type="entry name" value="THDP-binding"/>
</dbReference>
<accession>A0ABW1J8R5</accession>
<dbReference type="Pfam" id="PF00205">
    <property type="entry name" value="TPP_enzyme_M"/>
    <property type="match status" value="1"/>
</dbReference>
<dbReference type="Proteomes" id="UP001596302">
    <property type="component" value="Unassembled WGS sequence"/>
</dbReference>
<keyword evidence="3 4" id="KW-0786">Thiamine pyrophosphate</keyword>
<dbReference type="RefSeq" id="WP_379587729.1">
    <property type="nucleotide sequence ID" value="NZ_JBHSQW010000044.1"/>
</dbReference>
<dbReference type="InterPro" id="IPR012001">
    <property type="entry name" value="Thiamin_PyroP_enz_TPP-bd_dom"/>
</dbReference>
<evidence type="ECO:0000313" key="9">
    <source>
        <dbReference type="Proteomes" id="UP001596302"/>
    </source>
</evidence>
<dbReference type="Gene3D" id="3.40.50.970">
    <property type="match status" value="2"/>
</dbReference>
<proteinExistence type="inferred from homology"/>
<evidence type="ECO:0000256" key="3">
    <source>
        <dbReference type="ARBA" id="ARBA00023052"/>
    </source>
</evidence>
<name>A0ABW1J8R5_9PSEU</name>
<evidence type="ECO:0000259" key="7">
    <source>
        <dbReference type="Pfam" id="PF02776"/>
    </source>
</evidence>
<dbReference type="SUPFAM" id="SSF52467">
    <property type="entry name" value="DHS-like NAD/FAD-binding domain"/>
    <property type="match status" value="1"/>
</dbReference>
<dbReference type="InterPro" id="IPR045229">
    <property type="entry name" value="TPP_enz"/>
</dbReference>
<dbReference type="PANTHER" id="PTHR18968">
    <property type="entry name" value="THIAMINE PYROPHOSPHATE ENZYMES"/>
    <property type="match status" value="1"/>
</dbReference>
<dbReference type="InterPro" id="IPR029035">
    <property type="entry name" value="DHS-like_NAD/FAD-binding_dom"/>
</dbReference>
<dbReference type="Gene3D" id="3.40.50.1220">
    <property type="entry name" value="TPP-binding domain"/>
    <property type="match status" value="1"/>
</dbReference>
<evidence type="ECO:0000259" key="6">
    <source>
        <dbReference type="Pfam" id="PF02775"/>
    </source>
</evidence>
<gene>
    <name evidence="8" type="ORF">ACFQE5_21915</name>
</gene>
<comment type="similarity">
    <text evidence="2 4">Belongs to the TPP enzyme family.</text>
</comment>
<sequence>MIVAELVGHVLGELGVGHAFGVVGSGNFHVTNALRAAGVDFTAARHEGGAATMADAFARMSGRPAVLSVHQGCGLTNALTGITEAAKSRTPLIVLAADTGGAAVRSNFRIDQDSLVTAVGAVAERVHSPESALADTVRAYRTAVQQRRTVVLNLPLDVQAEKAPDTGPVPTVAPLAAPRPAAAAVAALAELIAAARRPVFIAGRGARAARDELRGLAAASGALLATSAVASGLFHDDEWSLGISGGFATPLAAELISGADLVVGWGCALNMWTTRHGVLIGPDTRVAQVDLDADAIGAHRPVHLGVLGDVAATATEVRAALPGIRTAYRTDAVRAALAARGRWRDEPYDDLSGAEGIDPRTLSIALDDVLPVERVVAVDSGNFMGYPSVYLDVPDEFGYCLTQGFQSIGLGLATAIGAALARPDRLTVAALGDGGALMSAAELETVARLAIVMVVVVYDDRGYGAEFHHFSTADHGCVRFPETDIAAIGRGFGFEAVTVRAPSDLAGVARWVAGPRTSPLLVDAKIASDGGSWWLAEAFRGH</sequence>
<dbReference type="CDD" id="cd07035">
    <property type="entry name" value="TPP_PYR_POX_like"/>
    <property type="match status" value="1"/>
</dbReference>
<dbReference type="SUPFAM" id="SSF52518">
    <property type="entry name" value="Thiamin diphosphate-binding fold (THDP-binding)"/>
    <property type="match status" value="2"/>
</dbReference>
<dbReference type="PANTHER" id="PTHR18968:SF166">
    <property type="entry name" value="2-HYDROXYACYL-COA LYASE 2"/>
    <property type="match status" value="1"/>
</dbReference>
<comment type="cofactor">
    <cofactor evidence="1">
        <name>thiamine diphosphate</name>
        <dbReference type="ChEBI" id="CHEBI:58937"/>
    </cofactor>
</comment>
<evidence type="ECO:0000256" key="2">
    <source>
        <dbReference type="ARBA" id="ARBA00007812"/>
    </source>
</evidence>
<dbReference type="EMBL" id="JBHSQW010000044">
    <property type="protein sequence ID" value="MFC5996870.1"/>
    <property type="molecule type" value="Genomic_DNA"/>
</dbReference>
<feature type="domain" description="Thiamine pyrophosphate enzyme N-terminal TPP-binding" evidence="7">
    <location>
        <begin position="3"/>
        <end position="100"/>
    </location>
</feature>
<evidence type="ECO:0000313" key="8">
    <source>
        <dbReference type="EMBL" id="MFC5996870.1"/>
    </source>
</evidence>
<comment type="caution">
    <text evidence="8">The sequence shown here is derived from an EMBL/GenBank/DDBJ whole genome shotgun (WGS) entry which is preliminary data.</text>
</comment>
<feature type="domain" description="Thiamine pyrophosphate enzyme central" evidence="5">
    <location>
        <begin position="185"/>
        <end position="316"/>
    </location>
</feature>
<evidence type="ECO:0000256" key="1">
    <source>
        <dbReference type="ARBA" id="ARBA00001964"/>
    </source>
</evidence>